<dbReference type="Proteomes" id="UP000289216">
    <property type="component" value="Unassembled WGS sequence"/>
</dbReference>
<organism evidence="2 3">
    <name type="scientific">Fusobacterium necrophorum</name>
    <dbReference type="NCBI Taxonomy" id="859"/>
    <lineage>
        <taxon>Bacteria</taxon>
        <taxon>Fusobacteriati</taxon>
        <taxon>Fusobacteriota</taxon>
        <taxon>Fusobacteriia</taxon>
        <taxon>Fusobacteriales</taxon>
        <taxon>Fusobacteriaceae</taxon>
        <taxon>Fusobacterium</taxon>
    </lineage>
</organism>
<dbReference type="InterPro" id="IPR025157">
    <property type="entry name" value="Hemagglutinin_rpt"/>
</dbReference>
<evidence type="ECO:0000256" key="1">
    <source>
        <dbReference type="SAM" id="MobiDB-lite"/>
    </source>
</evidence>
<feature type="region of interest" description="Disordered" evidence="1">
    <location>
        <begin position="538"/>
        <end position="730"/>
    </location>
</feature>
<feature type="region of interest" description="Disordered" evidence="1">
    <location>
        <begin position="2616"/>
        <end position="2635"/>
    </location>
</feature>
<feature type="region of interest" description="Disordered" evidence="1">
    <location>
        <begin position="3036"/>
        <end position="3063"/>
    </location>
</feature>
<feature type="compositionally biased region" description="Basic and acidic residues" evidence="1">
    <location>
        <begin position="719"/>
        <end position="730"/>
    </location>
</feature>
<comment type="caution">
    <text evidence="2">The sequence shown here is derived from an EMBL/GenBank/DDBJ whole genome shotgun (WGS) entry which is preliminary data.</text>
</comment>
<proteinExistence type="predicted"/>
<feature type="compositionally biased region" description="Low complexity" evidence="1">
    <location>
        <begin position="545"/>
        <end position="558"/>
    </location>
</feature>
<sequence length="3166" mass="354414">MEGEADGAAQTADGAIVNEYKNKKLAQGTSGGRKSSALAEGDIGVKLAYQQTEKEVKKFENSTVEGRNIYVSSEGETDIGGADISSEEETDISGKKILTTKQKNTVRESSTGFEVSVKQSGGTVSSILDAANVGKEIADDSKKGELNKGLAAAKAIGAATGLLFNDLAGAQSKQSINFSFNKSKSEVEEDTRNKVHSGGKIRIRSTEEDINLKNVDIKAKDKITLDSERDIKVSGGKRTEKREGHQLGATVHLQESAGFGAVSGGNTTVGIGGSANYETEKSSSTTNENSNIQANNLEVRSKKNTEVKGANVRAEETAAVKVGGKLTVKSEVDEYKEEKIKANAGASGSVGVSSNTIATALGNISAGGGYLWKEGQKITERTGFTAGKRMDIEVGGDLDVDSATVGSDTKKGNLDVKGEIRTKDRTTYEKSGGAVVGGSAGLTGEIGMDLEIGDKRNREVKSNSVLSFHKENISAKKVIQNGKESDIDSLKTSRIDETEVVRDEFEKGGSANLSFSVNDTKKIAGAVKGAVKNVVQKVRAHASTSDNASSSRRASNSDEANTPTRRQQDSAEDIYSKLAPEGAYSLAQKPGAGAEDGAASRRNATDPLPEAPNTARKTKSSSEDGVYETIPARNQNSDPTYSKVGPENTYSLAGKPKTTDENATYATVNKERKGTNDDTYSLAQRPQVEAGEGIKYKENELYGTGNRRNPSDSLPEVPNESRRITSPSEERIYETISENRQRFEDIYSKRGPENTYSFVKQPGAEAGEGIRYKENDIYERGPRRNANDPLPEVPGMRKSNEVSDGIYETIPARNQNSDPTYSKVGPENTYSFVQRPQVDAGNGIKYKENELYGTGIRRNPSDSLPELPNTGRRTTTLSENRVYETIPEIRQRIEEIYSRRGPENVYSFAQRPGVGEGIRYKENDIYGMGIRRNPKDPLPELPNSIRRRISLSEDRIYETIPARNQNSDSTYSTVGASGIYSLLGRSRISEEAPLYATVNKQRRGKDDDIYSKAAGEGIYSLLGRAQNSEDLKKSVRKKRETEANPYSVIDDNGTVPQNRKALAKRPLPETPNQPEEVSRKRPESPYATIEENRGIQPRSNRGNSGDYEQLPDFGTEDRGARNSRVRRSVADENSTTGDIYAKINPNTKRKPTPEEINQKRDKELTEKFGPKTTVHIDDETYATVKRTGATGEAEGVLTPRTNQGKNTAEQVRTDSSELGSNSINRKSLVDQESPYSTIKGEPNSETEAIRPRSKTVGDSDYEELPNVIPRSGTSENEAGRQTSTLRKSRKKRALTAEAADSSTSQIRPSNMEAPQLPPRNSKNKDKVHVDELGRVIVPESQLDTISLGENTYHRQLENKLHAEAVDKLTITDTSVSNTNYVPKKLTEQERDAFFDKIKREAEKRDPHKETMNKIKKIAQDPNDIPKEHVLKKLEEYTYGYNNDDVLKLVNRSVEDGTKIVAPDTLDRSKVKEGRRDLGEIFHKLQFDPQYDKARKEIDNKIFETLSKNPEFKEIMNKELAGNREGIQKLFNQVVEAKKAAFKEVIGVDIETPKLILKDESNKKVHTHGYYLNDEVNLNIVPPTNKKRVDKRENNMDLLNTIIHELTHHDQSYLAQNKDNPALKKDLQTDARLFGINQDLYVDFNGDHKTYQGYRNQPLERDAFHAGDGLSDRLMKEVYRDPSTSFGNTDYKPKPISEKERDAFFDKIRREAEKRDPHKEAVHKLKKIANDENNIPREALISKLNELRDGYSNDQVVALVNKSVQDGSKIVAPDTFDSKKLTVAERSEIGKVFNKTPLSDEYGQFRKDVDQKIFEKLKENSRFGELMNTELKGDQNKLRELFNIVSEAKTQAFKEVSGVDISVPKLEILSDPKKHKHIHGDYDGDLVRMNDVAPIKSKDKLDQNKELLNTIIHELTHHDQAHLAENRNNENLKKSLESDANIFSLNQDLYIQKGKDYKKQPLESDAFHAGDTLSERLMKEVYQDSSTSFGNTDYKPKPISEKERKKLENKAKKNYESEFTDTYNNFRKNADEKLLENLSKNSEFKKLMNGDLNGDAEKIKDLIGVISKAKKDSLEALGETNIPKSELKLKEAVATTSEKSTKAEQNLDILNNILKQYTYKSGVEETQNLVNKINGQVENKANRFKRARRGISEENGKDSGTANYVPKKLSKQEQEQLFKEARQKAKDRDTAKEAEKKLKLLAENADRIPKEHMLKAVKELAYGLSVEDATALRKKAVELGTKIHRPDMIEGFEGKNVKNMGEILKKIQFDQEYVKTREEINQKIVEKLDSNKEFHDLMKQKLSGNEEGIKKLFKMVESAKHDSLKEVTGIDGKRAAVVLNTERGPLSMKQGHYADNEVNMNAVPLLSFLRTKKKNNKEILDTIVHELTHHDQAQITRNKDRKLPEHMKQDADLMALNETYYINSDLSNFSAYKNQPLEREAFISGHKLGEQLSKLVDKGYTGPTKKIEEIVHLPSKNKNLEASRETGAAFGDSALIYGLKDGRKELLTKANKADKEKKNPIIADSYIGELNLGFEFSRLSELANKVKSGKLSEQEIDRIVNYRDPNMDSAVSDSLNRINKANTEDNKRILTELLQNETVKDSLKRMDDLNQRERDLTESLKKNEDLDLDEPTESPNYTAKQNEEIREYNQIKKSLNDARMDFFAEKTKLIAKKVLDEGGQLYFSLDGLATDTMRFNKDKTTIDMNRLKEVFNPESEHYNAVTSKELRYLYENYKDNPNLKFTIKDHVIENPLKTLEISEVKRTEEMGDSGVAREKRILPQLFKKSKTEKGPVIKHLGGEETTSHYFPLDKIVTRNADISKDMKVNLENIKKAFTPGDKHYHDSESKSLREMYKKDPTMEQTKFIIGNQVIENPFKNPELQEYIKSQQGREAQVVTKGKKTEPKKVVNPKIARRQEISNTQEPIYAQVQKRNRGQAAADSEAPNKPLPPIPVSKGNRGAANELSSNPRALQAQEKGFVKDGYYVDRVVNQSSQAPSTGEPVYADLQFGNPNSGRVRNGHVESDYAEVGKREEYLEAPTRALPPIPVSKGNRGAENGSSNNSRALQTQEKGFVKDGYYVDRVVNQTSQTPSTGEPVYADLQFRNPNSGRVRNGHVESDYAEVGRKNSEVSEETIYENLNSLQRPALPPKGVKTPMKPALPNRKPIRTKK</sequence>
<dbReference type="GO" id="GO:0003824">
    <property type="term" value="F:catalytic activity"/>
    <property type="evidence" value="ECO:0007669"/>
    <property type="project" value="UniProtKB-ARBA"/>
</dbReference>
<feature type="region of interest" description="Disordered" evidence="1">
    <location>
        <begin position="3135"/>
        <end position="3166"/>
    </location>
</feature>
<feature type="compositionally biased region" description="Polar residues" evidence="1">
    <location>
        <begin position="1199"/>
        <end position="1210"/>
    </location>
</feature>
<dbReference type="Pfam" id="PF13332">
    <property type="entry name" value="Fil_haemagg_2"/>
    <property type="match status" value="1"/>
</dbReference>
<feature type="compositionally biased region" description="Polar residues" evidence="1">
    <location>
        <begin position="1271"/>
        <end position="1285"/>
    </location>
</feature>
<accession>A0A4Q2L2K3</accession>
<feature type="region of interest" description="Disordered" evidence="1">
    <location>
        <begin position="1029"/>
        <end position="1326"/>
    </location>
</feature>
<feature type="region of interest" description="Disordered" evidence="1">
    <location>
        <begin position="2143"/>
        <end position="2170"/>
    </location>
</feature>
<feature type="region of interest" description="Disordered" evidence="1">
    <location>
        <begin position="767"/>
        <end position="799"/>
    </location>
</feature>
<feature type="region of interest" description="Disordered" evidence="1">
    <location>
        <begin position="2927"/>
        <end position="2967"/>
    </location>
</feature>
<evidence type="ECO:0000313" key="3">
    <source>
        <dbReference type="Proteomes" id="UP000289216"/>
    </source>
</evidence>
<feature type="compositionally biased region" description="Basic and acidic residues" evidence="1">
    <location>
        <begin position="1151"/>
        <end position="1178"/>
    </location>
</feature>
<feature type="region of interest" description="Disordered" evidence="1">
    <location>
        <begin position="2884"/>
        <end position="2903"/>
    </location>
</feature>
<feature type="compositionally biased region" description="Low complexity" evidence="1">
    <location>
        <begin position="282"/>
        <end position="291"/>
    </location>
</feature>
<feature type="region of interest" description="Disordered" evidence="1">
    <location>
        <begin position="275"/>
        <end position="298"/>
    </location>
</feature>
<feature type="compositionally biased region" description="Polar residues" evidence="1">
    <location>
        <begin position="1216"/>
        <end position="1225"/>
    </location>
</feature>
<name>A0A4Q2L2K3_9FUSO</name>
<evidence type="ECO:0000313" key="2">
    <source>
        <dbReference type="EMBL" id="RXZ71090.1"/>
    </source>
</evidence>
<protein>
    <submittedName>
        <fullName evidence="2">Uncharacterized protein</fullName>
    </submittedName>
</protein>
<gene>
    <name evidence="2" type="ORF">EPT53_02185</name>
</gene>
<reference evidence="2 3" key="1">
    <citation type="submission" date="2019-01" db="EMBL/GenBank/DDBJ databases">
        <title>Fusobacterium necrophorum Isolated From the Uterus of Dairy Cows.</title>
        <authorList>
            <person name="Francis A.M."/>
        </authorList>
    </citation>
    <scope>NUCLEOTIDE SEQUENCE [LARGE SCALE GENOMIC DNA]</scope>
    <source>
        <strain evidence="2 3">KG35</strain>
    </source>
</reference>
<feature type="compositionally biased region" description="Basic and acidic residues" evidence="1">
    <location>
        <begin position="768"/>
        <end position="786"/>
    </location>
</feature>
<feature type="compositionally biased region" description="Polar residues" evidence="1">
    <location>
        <begin position="3053"/>
        <end position="3063"/>
    </location>
</feature>
<dbReference type="EMBL" id="SBAP01000004">
    <property type="protein sequence ID" value="RXZ71090.1"/>
    <property type="molecule type" value="Genomic_DNA"/>
</dbReference>
<feature type="region of interest" description="Disordered" evidence="1">
    <location>
        <begin position="851"/>
        <end position="874"/>
    </location>
</feature>